<evidence type="ECO:0000313" key="1">
    <source>
        <dbReference type="EMBL" id="KAF0921134.1"/>
    </source>
</evidence>
<organism evidence="1 2">
    <name type="scientific">Oryza meyeriana var. granulata</name>
    <dbReference type="NCBI Taxonomy" id="110450"/>
    <lineage>
        <taxon>Eukaryota</taxon>
        <taxon>Viridiplantae</taxon>
        <taxon>Streptophyta</taxon>
        <taxon>Embryophyta</taxon>
        <taxon>Tracheophyta</taxon>
        <taxon>Spermatophyta</taxon>
        <taxon>Magnoliopsida</taxon>
        <taxon>Liliopsida</taxon>
        <taxon>Poales</taxon>
        <taxon>Poaceae</taxon>
        <taxon>BOP clade</taxon>
        <taxon>Oryzoideae</taxon>
        <taxon>Oryzeae</taxon>
        <taxon>Oryzinae</taxon>
        <taxon>Oryza</taxon>
        <taxon>Oryza meyeriana</taxon>
    </lineage>
</organism>
<sequence length="80" mass="9008">MARFIIAYRLHPLHHATYISVDGRSAAEDAVPNRSPAEVELILARHPCLSFSAAVRWWEEVVAVRKDFIRTSPICPPVLS</sequence>
<dbReference type="AlphaFoldDB" id="A0A6G1E9L7"/>
<gene>
    <name evidence="1" type="ORF">E2562_038937</name>
</gene>
<dbReference type="EMBL" id="SPHZ02000005">
    <property type="protein sequence ID" value="KAF0921134.1"/>
    <property type="molecule type" value="Genomic_DNA"/>
</dbReference>
<keyword evidence="2" id="KW-1185">Reference proteome</keyword>
<proteinExistence type="predicted"/>
<evidence type="ECO:0000313" key="2">
    <source>
        <dbReference type="Proteomes" id="UP000479710"/>
    </source>
</evidence>
<accession>A0A6G1E9L7</accession>
<dbReference type="Proteomes" id="UP000479710">
    <property type="component" value="Unassembled WGS sequence"/>
</dbReference>
<comment type="caution">
    <text evidence="1">The sequence shown here is derived from an EMBL/GenBank/DDBJ whole genome shotgun (WGS) entry which is preliminary data.</text>
</comment>
<reference evidence="1 2" key="1">
    <citation type="submission" date="2019-11" db="EMBL/GenBank/DDBJ databases">
        <title>Whole genome sequence of Oryza granulata.</title>
        <authorList>
            <person name="Li W."/>
        </authorList>
    </citation>
    <scope>NUCLEOTIDE SEQUENCE [LARGE SCALE GENOMIC DNA]</scope>
    <source>
        <strain evidence="2">cv. Menghai</strain>
        <tissue evidence="1">Leaf</tissue>
    </source>
</reference>
<name>A0A6G1E9L7_9ORYZ</name>
<protein>
    <submittedName>
        <fullName evidence="1">Uncharacterized protein</fullName>
    </submittedName>
</protein>